<keyword evidence="10" id="KW-1185">Reference proteome</keyword>
<dbReference type="Gene3D" id="1.10.3720.10">
    <property type="entry name" value="MetI-like"/>
    <property type="match status" value="1"/>
</dbReference>
<dbReference type="PANTHER" id="PTHR43386:SF23">
    <property type="entry name" value="ABC TRANSPORTER"/>
    <property type="match status" value="1"/>
</dbReference>
<dbReference type="InterPro" id="IPR035906">
    <property type="entry name" value="MetI-like_sf"/>
</dbReference>
<evidence type="ECO:0000256" key="7">
    <source>
        <dbReference type="RuleBase" id="RU363032"/>
    </source>
</evidence>
<dbReference type="InterPro" id="IPR000515">
    <property type="entry name" value="MetI-like"/>
</dbReference>
<evidence type="ECO:0000256" key="3">
    <source>
        <dbReference type="ARBA" id="ARBA00022475"/>
    </source>
</evidence>
<evidence type="ECO:0000313" key="10">
    <source>
        <dbReference type="Proteomes" id="UP000183900"/>
    </source>
</evidence>
<dbReference type="PANTHER" id="PTHR43386">
    <property type="entry name" value="OLIGOPEPTIDE TRANSPORT SYSTEM PERMEASE PROTEIN APPC"/>
    <property type="match status" value="1"/>
</dbReference>
<keyword evidence="2 7" id="KW-0813">Transport</keyword>
<protein>
    <submittedName>
        <fullName evidence="9">ABC-type dipeptide/oligopeptide/nickel transport system, permease component</fullName>
    </submittedName>
</protein>
<evidence type="ECO:0000256" key="4">
    <source>
        <dbReference type="ARBA" id="ARBA00022692"/>
    </source>
</evidence>
<feature type="transmembrane region" description="Helical" evidence="7">
    <location>
        <begin position="255"/>
        <end position="276"/>
    </location>
</feature>
<feature type="transmembrane region" description="Helical" evidence="7">
    <location>
        <begin position="27"/>
        <end position="48"/>
    </location>
</feature>
<dbReference type="CDD" id="cd06261">
    <property type="entry name" value="TM_PBP2"/>
    <property type="match status" value="1"/>
</dbReference>
<evidence type="ECO:0000256" key="2">
    <source>
        <dbReference type="ARBA" id="ARBA00022448"/>
    </source>
</evidence>
<dbReference type="Proteomes" id="UP000183900">
    <property type="component" value="Unassembled WGS sequence"/>
</dbReference>
<reference evidence="10" key="1">
    <citation type="submission" date="2015-08" db="EMBL/GenBank/DDBJ databases">
        <authorList>
            <person name="Varghese N."/>
        </authorList>
    </citation>
    <scope>NUCLEOTIDE SEQUENCE [LARGE SCALE GENOMIC DNA]</scope>
    <source>
        <strain evidence="10">DSM 23407</strain>
    </source>
</reference>
<evidence type="ECO:0000256" key="6">
    <source>
        <dbReference type="ARBA" id="ARBA00023136"/>
    </source>
</evidence>
<keyword evidence="6 7" id="KW-0472">Membrane</keyword>
<evidence type="ECO:0000259" key="8">
    <source>
        <dbReference type="PROSITE" id="PS50928"/>
    </source>
</evidence>
<sequence>MSLVHTSGAAPAKVLPARPRSNPQKRVALLGLAALGLIAAIGLAAPLVPESWYAVNPVARGLAPSLAHPMGTDLLGRDMAARTLSALGRSIWVGFFSAALSTLIALAIGLAASLDRRADRLLGGVTELALGLPHFVLLILICYAAGGGTTGVIIAVSLTHWPRLSRVLRHEAQTVLTSDYVMISRALGRSPGWIARRHLVPHLLPQLAAGFVLIFPHAILHEAGLSFIGLGIEPHLPSIGMMLSESLRGLMAGKWWIAAGPGLALMLVALCFELLGERLRKAADPRAADIA</sequence>
<dbReference type="OrthoDB" id="9783218at2"/>
<organism evidence="9 10">
    <name type="scientific">Pannonibacter indicus</name>
    <dbReference type="NCBI Taxonomy" id="466044"/>
    <lineage>
        <taxon>Bacteria</taxon>
        <taxon>Pseudomonadati</taxon>
        <taxon>Pseudomonadota</taxon>
        <taxon>Alphaproteobacteria</taxon>
        <taxon>Hyphomicrobiales</taxon>
        <taxon>Stappiaceae</taxon>
        <taxon>Pannonibacter</taxon>
    </lineage>
</organism>
<comment type="subcellular location">
    <subcellularLocation>
        <location evidence="1 7">Cell membrane</location>
        <topology evidence="1 7">Multi-pass membrane protein</topology>
    </subcellularLocation>
</comment>
<evidence type="ECO:0000256" key="5">
    <source>
        <dbReference type="ARBA" id="ARBA00022989"/>
    </source>
</evidence>
<dbReference type="GO" id="GO:0005886">
    <property type="term" value="C:plasma membrane"/>
    <property type="evidence" value="ECO:0007669"/>
    <property type="project" value="UniProtKB-SubCell"/>
</dbReference>
<proteinExistence type="inferred from homology"/>
<feature type="transmembrane region" description="Helical" evidence="7">
    <location>
        <begin position="135"/>
        <end position="158"/>
    </location>
</feature>
<keyword evidence="5 7" id="KW-1133">Transmembrane helix</keyword>
<keyword evidence="4 7" id="KW-0812">Transmembrane</keyword>
<evidence type="ECO:0000256" key="1">
    <source>
        <dbReference type="ARBA" id="ARBA00004651"/>
    </source>
</evidence>
<comment type="similarity">
    <text evidence="7">Belongs to the binding-protein-dependent transport system permease family.</text>
</comment>
<dbReference type="GO" id="GO:0055085">
    <property type="term" value="P:transmembrane transport"/>
    <property type="evidence" value="ECO:0007669"/>
    <property type="project" value="InterPro"/>
</dbReference>
<dbReference type="EMBL" id="CYHE01000007">
    <property type="protein sequence ID" value="CUA97152.1"/>
    <property type="molecule type" value="Genomic_DNA"/>
</dbReference>
<feature type="transmembrane region" description="Helical" evidence="7">
    <location>
        <begin position="91"/>
        <end position="114"/>
    </location>
</feature>
<gene>
    <name evidence="9" type="ORF">Ga0061067_10731</name>
</gene>
<dbReference type="RefSeq" id="WP_055455911.1">
    <property type="nucleotide sequence ID" value="NZ_CYHE01000007.1"/>
</dbReference>
<name>A0A0K6I1K9_9HYPH</name>
<keyword evidence="3" id="KW-1003">Cell membrane</keyword>
<feature type="domain" description="ABC transmembrane type-1" evidence="8">
    <location>
        <begin position="87"/>
        <end position="276"/>
    </location>
</feature>
<dbReference type="PROSITE" id="PS50928">
    <property type="entry name" value="ABC_TM1"/>
    <property type="match status" value="1"/>
</dbReference>
<dbReference type="Pfam" id="PF00528">
    <property type="entry name" value="BPD_transp_1"/>
    <property type="match status" value="1"/>
</dbReference>
<evidence type="ECO:0000313" key="9">
    <source>
        <dbReference type="EMBL" id="CUA97152.1"/>
    </source>
</evidence>
<dbReference type="AlphaFoldDB" id="A0A0K6I1K9"/>
<accession>A0A0K6I1K9</accession>
<dbReference type="SUPFAM" id="SSF161098">
    <property type="entry name" value="MetI-like"/>
    <property type="match status" value="1"/>
</dbReference>
<dbReference type="InterPro" id="IPR050366">
    <property type="entry name" value="BP-dependent_transpt_permease"/>
</dbReference>